<dbReference type="PANTHER" id="PTHR35564">
    <property type="match status" value="1"/>
</dbReference>
<feature type="region of interest" description="Disordered" evidence="1">
    <location>
        <begin position="357"/>
        <end position="390"/>
    </location>
</feature>
<dbReference type="RefSeq" id="WP_187080967.1">
    <property type="nucleotide sequence ID" value="NZ_JACORU010000002.1"/>
</dbReference>
<evidence type="ECO:0000313" key="3">
    <source>
        <dbReference type="Proteomes" id="UP000596827"/>
    </source>
</evidence>
<dbReference type="EMBL" id="JACORU010000002">
    <property type="protein sequence ID" value="MBC5764499.1"/>
    <property type="molecule type" value="Genomic_DNA"/>
</dbReference>
<proteinExistence type="predicted"/>
<comment type="caution">
    <text evidence="2">The sequence shown here is derived from an EMBL/GenBank/DDBJ whole genome shotgun (WGS) entry which is preliminary data.</text>
</comment>
<dbReference type="PANTHER" id="PTHR35564:SF4">
    <property type="entry name" value="CYTOPLASMIC PROTEIN"/>
    <property type="match status" value="1"/>
</dbReference>
<evidence type="ECO:0000256" key="1">
    <source>
        <dbReference type="SAM" id="MobiDB-lite"/>
    </source>
</evidence>
<organism evidence="2 3">
    <name type="scientific">Ramlibacter albus</name>
    <dbReference type="NCBI Taxonomy" id="2079448"/>
    <lineage>
        <taxon>Bacteria</taxon>
        <taxon>Pseudomonadati</taxon>
        <taxon>Pseudomonadota</taxon>
        <taxon>Betaproteobacteria</taxon>
        <taxon>Burkholderiales</taxon>
        <taxon>Comamonadaceae</taxon>
        <taxon>Ramlibacter</taxon>
    </lineage>
</organism>
<evidence type="ECO:0000313" key="2">
    <source>
        <dbReference type="EMBL" id="MBC5764499.1"/>
    </source>
</evidence>
<name>A0A923M827_9BURK</name>
<dbReference type="Proteomes" id="UP000596827">
    <property type="component" value="Unassembled WGS sequence"/>
</dbReference>
<protein>
    <submittedName>
        <fullName evidence="2">Type VI secretion system baseplate subunit TssG</fullName>
    </submittedName>
</protein>
<reference evidence="2" key="1">
    <citation type="submission" date="2020-08" db="EMBL/GenBank/DDBJ databases">
        <title>Ramlibacter sp. GTP1 16S ribosomal RNA gene genome sequencing and assembly.</title>
        <authorList>
            <person name="Kang M."/>
        </authorList>
    </citation>
    <scope>NUCLEOTIDE SEQUENCE</scope>
    <source>
        <strain evidence="2">GTP1</strain>
    </source>
</reference>
<accession>A0A923M827</accession>
<dbReference type="AlphaFoldDB" id="A0A923M827"/>
<gene>
    <name evidence="2" type="primary">tssG</name>
    <name evidence="2" type="ORF">H8R02_08565</name>
</gene>
<sequence>MAAVMNLIERLRAEPQGFDLFQALSLLERAYAGEGRRPIGSSVGLDETVRLAAQVEWGFAASDISSLEEEHVRENGEMKKRGGPPLTLRTSALTLAGASGPLPTAFTELLLERRRVGDRSGLDFLDIFNQRLLAFLYRGRRKHHLSLQGHERLSEAALLRCLDHLSGLGRAEGARGPNGERGWLRHAGLQGPAPRSMASLVALLRDRMGIRFECKQFAGAWHPLAEHERARLAGPGRALRSRLGKGAALGNRAWDQEDGIELSTPPLSYERFAALMPERFDRWPLAPHYRERLHPKPVHGVVSWLVARHLQRDTQVVLRPAIQKAPPTYLAGGHESPGLKQTGVWIPPMLGISTWLTGGADRDPGPKWQPQTPAFILRQPERKEATANGN</sequence>
<dbReference type="NCBIfam" id="TIGR03347">
    <property type="entry name" value="VI_chp_1"/>
    <property type="match status" value="1"/>
</dbReference>
<dbReference type="InterPro" id="IPR010732">
    <property type="entry name" value="T6SS_TssG-like"/>
</dbReference>
<keyword evidence="3" id="KW-1185">Reference proteome</keyword>
<dbReference type="Pfam" id="PF06996">
    <property type="entry name" value="T6SS_TssG"/>
    <property type="match status" value="1"/>
</dbReference>
<feature type="compositionally biased region" description="Basic and acidic residues" evidence="1">
    <location>
        <begin position="379"/>
        <end position="390"/>
    </location>
</feature>